<keyword evidence="3" id="KW-0274">FAD</keyword>
<dbReference type="InterPro" id="IPR041575">
    <property type="entry name" value="Rubredoxin_C"/>
</dbReference>
<proteinExistence type="predicted"/>
<evidence type="ECO:0000256" key="1">
    <source>
        <dbReference type="ARBA" id="ARBA00001974"/>
    </source>
</evidence>
<evidence type="ECO:0000259" key="5">
    <source>
        <dbReference type="Pfam" id="PF07992"/>
    </source>
</evidence>
<feature type="domain" description="BFD-like [2Fe-2S]-binding" evidence="4">
    <location>
        <begin position="397"/>
        <end position="443"/>
    </location>
</feature>
<organism evidence="7 8">
    <name type="scientific">Nonomuraea longispora</name>
    <dbReference type="NCBI Taxonomy" id="1848320"/>
    <lineage>
        <taxon>Bacteria</taxon>
        <taxon>Bacillati</taxon>
        <taxon>Actinomycetota</taxon>
        <taxon>Actinomycetes</taxon>
        <taxon>Streptosporangiales</taxon>
        <taxon>Streptosporangiaceae</taxon>
        <taxon>Nonomuraea</taxon>
    </lineage>
</organism>
<dbReference type="GO" id="GO:0016491">
    <property type="term" value="F:oxidoreductase activity"/>
    <property type="evidence" value="ECO:0007669"/>
    <property type="project" value="InterPro"/>
</dbReference>
<dbReference type="OrthoDB" id="9768666at2"/>
<dbReference type="AlphaFoldDB" id="A0A4R4NDD0"/>
<dbReference type="RefSeq" id="WP_132332942.1">
    <property type="nucleotide sequence ID" value="NZ_SMJZ01000044.1"/>
</dbReference>
<dbReference type="Pfam" id="PF18267">
    <property type="entry name" value="Rubredoxin_C"/>
    <property type="match status" value="1"/>
</dbReference>
<comment type="caution">
    <text evidence="7">The sequence shown here is derived from an EMBL/GenBank/DDBJ whole genome shotgun (WGS) entry which is preliminary data.</text>
</comment>
<dbReference type="InterPro" id="IPR036188">
    <property type="entry name" value="FAD/NAD-bd_sf"/>
</dbReference>
<keyword evidence="8" id="KW-1185">Reference proteome</keyword>
<evidence type="ECO:0000313" key="8">
    <source>
        <dbReference type="Proteomes" id="UP000295157"/>
    </source>
</evidence>
<feature type="domain" description="NADH-rubredoxin oxidoreductase C-terminal" evidence="6">
    <location>
        <begin position="299"/>
        <end position="349"/>
    </location>
</feature>
<dbReference type="PANTHER" id="PTHR43429">
    <property type="entry name" value="PYRIDINE NUCLEOTIDE-DISULFIDE OXIDOREDUCTASE DOMAIN-CONTAINING"/>
    <property type="match status" value="1"/>
</dbReference>
<reference evidence="7 8" key="1">
    <citation type="submission" date="2019-02" db="EMBL/GenBank/DDBJ databases">
        <title>Draft genome sequences of novel Actinobacteria.</title>
        <authorList>
            <person name="Sahin N."/>
            <person name="Ay H."/>
            <person name="Saygin H."/>
        </authorList>
    </citation>
    <scope>NUCLEOTIDE SEQUENCE [LARGE SCALE GENOMIC DNA]</scope>
    <source>
        <strain evidence="7 8">KC201</strain>
    </source>
</reference>
<dbReference type="PRINTS" id="PR00368">
    <property type="entry name" value="FADPNR"/>
</dbReference>
<protein>
    <submittedName>
        <fullName evidence="7">NAD(P)/FAD-dependent oxidoreductase</fullName>
    </submittedName>
</protein>
<dbReference type="InterPro" id="IPR007419">
    <property type="entry name" value="BFD-like_2Fe2S-bd_dom"/>
</dbReference>
<evidence type="ECO:0000259" key="4">
    <source>
        <dbReference type="Pfam" id="PF04324"/>
    </source>
</evidence>
<gene>
    <name evidence="7" type="ORF">E1267_14355</name>
</gene>
<dbReference type="InterPro" id="IPR023753">
    <property type="entry name" value="FAD/NAD-binding_dom"/>
</dbReference>
<dbReference type="Pfam" id="PF04324">
    <property type="entry name" value="Fer2_BFD"/>
    <property type="match status" value="1"/>
</dbReference>
<accession>A0A4R4NDD0</accession>
<keyword evidence="2" id="KW-0285">Flavoprotein</keyword>
<feature type="domain" description="FAD/NAD(P)-binding" evidence="5">
    <location>
        <begin position="1"/>
        <end position="264"/>
    </location>
</feature>
<dbReference type="Gene3D" id="1.10.10.1100">
    <property type="entry name" value="BFD-like [2Fe-2S]-binding domain"/>
    <property type="match status" value="1"/>
</dbReference>
<name>A0A4R4NDD0_9ACTN</name>
<dbReference type="PANTHER" id="PTHR43429:SF3">
    <property type="entry name" value="NITRITE REDUCTASE [NAD(P)H]"/>
    <property type="match status" value="1"/>
</dbReference>
<dbReference type="SUPFAM" id="SSF51905">
    <property type="entry name" value="FAD/NAD(P)-binding domain"/>
    <property type="match status" value="1"/>
</dbReference>
<dbReference type="Gene3D" id="3.50.50.60">
    <property type="entry name" value="FAD/NAD(P)-binding domain"/>
    <property type="match status" value="2"/>
</dbReference>
<dbReference type="PRINTS" id="PR00469">
    <property type="entry name" value="PNDRDTASEII"/>
</dbReference>
<evidence type="ECO:0000256" key="3">
    <source>
        <dbReference type="ARBA" id="ARBA00022827"/>
    </source>
</evidence>
<sequence>MKVVVIGGGMAGARLVSDARLRGADITLFGAEPRLPYNRVLLSGVLAETTRESQLATPLPDDVDVRSGLRVTAIDRAARQVVAEDGSRARYDVCVLATGSEPLMPPVPGIERTLPFRTLDDCERILARARTARHAVVIGGGLLGIEAARGLAVRGNRVTIVHLAGHLMERQLDAHGGDILARTLAGLGITVHVGVSVAAVEPGGVVLADGASIEADLVITSCGVRPVTSLAQDAGLAVERGIVVDDRLRTDDPAVYAIGECAQHRGVTYGLVGPCWDQAAVLAAHLAGEPVRYRGSQVVTRLKAPSLEVASLGDVHAEGETVTFSHPAAGIYRKLVIRDHRLAGAILLGRGDAVGTLTQLYDRQSRVPAVRESLLFPELAAHEPAHDPARLPGTSTVCHCNGVSKDRIRTAWLAGADTAAAIGRETHAGTGCGTCLTAIESLLGSFGDALAPVAEAG</sequence>
<dbReference type="EMBL" id="SMJZ01000044">
    <property type="protein sequence ID" value="TDC07158.1"/>
    <property type="molecule type" value="Genomic_DNA"/>
</dbReference>
<evidence type="ECO:0000259" key="6">
    <source>
        <dbReference type="Pfam" id="PF18267"/>
    </source>
</evidence>
<dbReference type="InterPro" id="IPR041854">
    <property type="entry name" value="BFD-like_2Fe2S-bd_dom_sf"/>
</dbReference>
<dbReference type="InterPro" id="IPR050260">
    <property type="entry name" value="FAD-bd_OxRdtase"/>
</dbReference>
<evidence type="ECO:0000256" key="2">
    <source>
        <dbReference type="ARBA" id="ARBA00022630"/>
    </source>
</evidence>
<dbReference type="Pfam" id="PF07992">
    <property type="entry name" value="Pyr_redox_2"/>
    <property type="match status" value="1"/>
</dbReference>
<evidence type="ECO:0000313" key="7">
    <source>
        <dbReference type="EMBL" id="TDC07158.1"/>
    </source>
</evidence>
<dbReference type="Gene3D" id="3.30.390.30">
    <property type="match status" value="1"/>
</dbReference>
<dbReference type="Proteomes" id="UP000295157">
    <property type="component" value="Unassembled WGS sequence"/>
</dbReference>
<dbReference type="InterPro" id="IPR016156">
    <property type="entry name" value="FAD/NAD-linked_Rdtase_dimer_sf"/>
</dbReference>
<comment type="cofactor">
    <cofactor evidence="1">
        <name>FAD</name>
        <dbReference type="ChEBI" id="CHEBI:57692"/>
    </cofactor>
</comment>